<dbReference type="Proteomes" id="UP000023758">
    <property type="component" value="Unassembled WGS sequence"/>
</dbReference>
<dbReference type="PANTHER" id="PTHR38797:SF4">
    <property type="entry name" value="NUCLEAR PORE COMPLEX PROTEIN NUP85"/>
    <property type="match status" value="1"/>
</dbReference>
<dbReference type="HOGENOM" id="CLU_035263_2_0_1"/>
<evidence type="ECO:0000256" key="1">
    <source>
        <dbReference type="SAM" id="MobiDB-lite"/>
    </source>
</evidence>
<proteinExistence type="predicted"/>
<dbReference type="EMBL" id="KK207846">
    <property type="protein sequence ID" value="EZF52559.1"/>
    <property type="molecule type" value="Genomic_DNA"/>
</dbReference>
<sequence length="311" mass="34374">MLHRNTTHLNFLIVQAAAIASLSDSMAPLSLRLPSLEDGDPWIVHRNLFEVLNGYLQPGSCTAPSAAAKEIDDLTPDKRQSDGGKPKEDHESFLLEIWESIIEIAKQIPSDHASQDRLVELIKALTELPATEIEIWGSNVRMWADLPLLGPAMREAWIGPSSDDKAPSSEEAERWINQNAFAARLLNLNQVDWSNFAVWSLRSALEEAPATAAESHKCAVAAAAQWMLYSGQYLLEEAKGDAAREAEEEEAAKTEEQPNRGQPLAAGSLYKGKARLCPERWEFWKQQFGSITQSDVQSVASLAKQKMDAAK</sequence>
<reference evidence="3" key="1">
    <citation type="submission" date="2014-02" db="EMBL/GenBank/DDBJ databases">
        <title>The Genome Sequence of Trichophyton rubrum (morphotype fischeri) CBS 288.86.</title>
        <authorList>
            <consortium name="The Broad Institute Genomics Platform"/>
            <person name="Cuomo C.A."/>
            <person name="White T.C."/>
            <person name="Graser Y."/>
            <person name="Martinez-Rossi N."/>
            <person name="Heitman J."/>
            <person name="Young S.K."/>
            <person name="Zeng Q."/>
            <person name="Gargeya S."/>
            <person name="Abouelleil A."/>
            <person name="Alvarado L."/>
            <person name="Chapman S.B."/>
            <person name="Gainer-Dewar J."/>
            <person name="Goldberg J."/>
            <person name="Griggs A."/>
            <person name="Gujja S."/>
            <person name="Hansen M."/>
            <person name="Howarth C."/>
            <person name="Imamovic A."/>
            <person name="Larimer J."/>
            <person name="Martinez D."/>
            <person name="Murphy C."/>
            <person name="Pearson M.D."/>
            <person name="Persinoti G."/>
            <person name="Poon T."/>
            <person name="Priest M."/>
            <person name="Roberts A.D."/>
            <person name="Saif S."/>
            <person name="Shea T.D."/>
            <person name="Sykes S.N."/>
            <person name="Wortman J."/>
            <person name="Nusbaum C."/>
            <person name="Birren B."/>
        </authorList>
    </citation>
    <scope>NUCLEOTIDE SEQUENCE [LARGE SCALE GENOMIC DNA]</scope>
    <source>
        <strain evidence="3">CBS 288.86</strain>
    </source>
</reference>
<dbReference type="OrthoDB" id="3350591at2759"/>
<dbReference type="InterPro" id="IPR022085">
    <property type="entry name" value="OpdG"/>
</dbReference>
<organism evidence="3">
    <name type="scientific">Trichophyton rubrum CBS 288.86</name>
    <dbReference type="NCBI Taxonomy" id="1215330"/>
    <lineage>
        <taxon>Eukaryota</taxon>
        <taxon>Fungi</taxon>
        <taxon>Dikarya</taxon>
        <taxon>Ascomycota</taxon>
        <taxon>Pezizomycotina</taxon>
        <taxon>Eurotiomycetes</taxon>
        <taxon>Eurotiomycetidae</taxon>
        <taxon>Onygenales</taxon>
        <taxon>Arthrodermataceae</taxon>
        <taxon>Trichophyton</taxon>
    </lineage>
</organism>
<feature type="compositionally biased region" description="Basic and acidic residues" evidence="1">
    <location>
        <begin position="240"/>
        <end position="258"/>
    </location>
</feature>
<dbReference type="InterPro" id="IPR053204">
    <property type="entry name" value="Oxopyrrolidines_Biosynth-assoc"/>
</dbReference>
<dbReference type="Pfam" id="PF12311">
    <property type="entry name" value="DUF3632"/>
    <property type="match status" value="1"/>
</dbReference>
<evidence type="ECO:0000313" key="3">
    <source>
        <dbReference type="EMBL" id="EZF52559.1"/>
    </source>
</evidence>
<evidence type="ECO:0000256" key="2">
    <source>
        <dbReference type="SAM" id="SignalP"/>
    </source>
</evidence>
<feature type="chain" id="PRO_5001508182" evidence="2">
    <location>
        <begin position="19"/>
        <end position="311"/>
    </location>
</feature>
<keyword evidence="2" id="KW-0732">Signal</keyword>
<name>A0A022W2N9_TRIRU</name>
<feature type="region of interest" description="Disordered" evidence="1">
    <location>
        <begin position="240"/>
        <end position="266"/>
    </location>
</feature>
<gene>
    <name evidence="3" type="ORF">H103_04362</name>
</gene>
<dbReference type="AlphaFoldDB" id="A0A022W2N9"/>
<accession>A0A022W2N9</accession>
<feature type="signal peptide" evidence="2">
    <location>
        <begin position="1"/>
        <end position="18"/>
    </location>
</feature>
<protein>
    <submittedName>
        <fullName evidence="3">Uncharacterized protein</fullName>
    </submittedName>
</protein>
<dbReference type="PANTHER" id="PTHR38797">
    <property type="entry name" value="NUCLEAR PORE COMPLEX PROTEIN NUP85-RELATED"/>
    <property type="match status" value="1"/>
</dbReference>